<dbReference type="Proteomes" id="UP000271974">
    <property type="component" value="Unassembled WGS sequence"/>
</dbReference>
<comment type="caution">
    <text evidence="1">The sequence shown here is derived from an EMBL/GenBank/DDBJ whole genome shotgun (WGS) entry which is preliminary data.</text>
</comment>
<reference evidence="1 2" key="1">
    <citation type="submission" date="2019-01" db="EMBL/GenBank/DDBJ databases">
        <title>A draft genome assembly of the solar-powered sea slug Elysia chlorotica.</title>
        <authorList>
            <person name="Cai H."/>
            <person name="Li Q."/>
            <person name="Fang X."/>
            <person name="Li J."/>
            <person name="Curtis N.E."/>
            <person name="Altenburger A."/>
            <person name="Shibata T."/>
            <person name="Feng M."/>
            <person name="Maeda T."/>
            <person name="Schwartz J.A."/>
            <person name="Shigenobu S."/>
            <person name="Lundholm N."/>
            <person name="Nishiyama T."/>
            <person name="Yang H."/>
            <person name="Hasebe M."/>
            <person name="Li S."/>
            <person name="Pierce S.K."/>
            <person name="Wang J."/>
        </authorList>
    </citation>
    <scope>NUCLEOTIDE SEQUENCE [LARGE SCALE GENOMIC DNA]</scope>
    <source>
        <strain evidence="1">EC2010</strain>
        <tissue evidence="1">Whole organism of an adult</tissue>
    </source>
</reference>
<dbReference type="AlphaFoldDB" id="A0A3S0ZN64"/>
<name>A0A3S0ZN64_ELYCH</name>
<evidence type="ECO:0000313" key="2">
    <source>
        <dbReference type="Proteomes" id="UP000271974"/>
    </source>
</evidence>
<sequence length="111" mass="12686">MIFHYHLLFLNMTVGRFLKLLFCLSFLLEGFDCVQRTAAFKRVRTSEGAPDSIPQREELAVVVVVEEVVVSVVRTSIDQWLQGLRNSVVTVMDGNRPDVDKHKQAQVRQLV</sequence>
<gene>
    <name evidence="1" type="ORF">EGW08_013387</name>
</gene>
<proteinExistence type="predicted"/>
<evidence type="ECO:0000313" key="1">
    <source>
        <dbReference type="EMBL" id="RUS78845.1"/>
    </source>
</evidence>
<protein>
    <submittedName>
        <fullName evidence="1">Uncharacterized protein</fullName>
    </submittedName>
</protein>
<accession>A0A3S0ZN64</accession>
<organism evidence="1 2">
    <name type="scientific">Elysia chlorotica</name>
    <name type="common">Eastern emerald elysia</name>
    <name type="synonym">Sea slug</name>
    <dbReference type="NCBI Taxonomy" id="188477"/>
    <lineage>
        <taxon>Eukaryota</taxon>
        <taxon>Metazoa</taxon>
        <taxon>Spiralia</taxon>
        <taxon>Lophotrochozoa</taxon>
        <taxon>Mollusca</taxon>
        <taxon>Gastropoda</taxon>
        <taxon>Heterobranchia</taxon>
        <taxon>Euthyneura</taxon>
        <taxon>Panpulmonata</taxon>
        <taxon>Sacoglossa</taxon>
        <taxon>Placobranchoidea</taxon>
        <taxon>Plakobranchidae</taxon>
        <taxon>Elysia</taxon>
    </lineage>
</organism>
<keyword evidence="2" id="KW-1185">Reference proteome</keyword>
<dbReference type="EMBL" id="RQTK01000486">
    <property type="protein sequence ID" value="RUS78845.1"/>
    <property type="molecule type" value="Genomic_DNA"/>
</dbReference>